<comment type="caution">
    <text evidence="2">The sequence shown here is derived from an EMBL/GenBank/DDBJ whole genome shotgun (WGS) entry which is preliminary data.</text>
</comment>
<protein>
    <recommendedName>
        <fullName evidence="1">RNase H type-1 domain-containing protein</fullName>
    </recommendedName>
</protein>
<organism evidence="2 3">
    <name type="scientific">Punica granatum</name>
    <name type="common">Pomegranate</name>
    <dbReference type="NCBI Taxonomy" id="22663"/>
    <lineage>
        <taxon>Eukaryota</taxon>
        <taxon>Viridiplantae</taxon>
        <taxon>Streptophyta</taxon>
        <taxon>Embryophyta</taxon>
        <taxon>Tracheophyta</taxon>
        <taxon>Spermatophyta</taxon>
        <taxon>Magnoliopsida</taxon>
        <taxon>eudicotyledons</taxon>
        <taxon>Gunneridae</taxon>
        <taxon>Pentapetalae</taxon>
        <taxon>rosids</taxon>
        <taxon>malvids</taxon>
        <taxon>Myrtales</taxon>
        <taxon>Lythraceae</taxon>
        <taxon>Punica</taxon>
    </lineage>
</organism>
<dbReference type="InterPro" id="IPR002156">
    <property type="entry name" value="RNaseH_domain"/>
</dbReference>
<dbReference type="EMBL" id="PGOL01000824">
    <property type="protein sequence ID" value="PKI64355.1"/>
    <property type="molecule type" value="Genomic_DNA"/>
</dbReference>
<dbReference type="GO" id="GO:0003676">
    <property type="term" value="F:nucleic acid binding"/>
    <property type="evidence" value="ECO:0007669"/>
    <property type="project" value="InterPro"/>
</dbReference>
<dbReference type="InterPro" id="IPR053151">
    <property type="entry name" value="RNase_H-like"/>
</dbReference>
<evidence type="ECO:0000259" key="1">
    <source>
        <dbReference type="Pfam" id="PF13456"/>
    </source>
</evidence>
<dbReference type="CDD" id="cd06222">
    <property type="entry name" value="RNase_H_like"/>
    <property type="match status" value="1"/>
</dbReference>
<keyword evidence="3" id="KW-1185">Reference proteome</keyword>
<evidence type="ECO:0000313" key="2">
    <source>
        <dbReference type="EMBL" id="PKI64355.1"/>
    </source>
</evidence>
<reference evidence="2 3" key="1">
    <citation type="submission" date="2017-11" db="EMBL/GenBank/DDBJ databases">
        <title>De-novo sequencing of pomegranate (Punica granatum L.) genome.</title>
        <authorList>
            <person name="Akparov Z."/>
            <person name="Amiraslanov A."/>
            <person name="Hajiyeva S."/>
            <person name="Abbasov M."/>
            <person name="Kaur K."/>
            <person name="Hamwieh A."/>
            <person name="Solovyev V."/>
            <person name="Salamov A."/>
            <person name="Braich B."/>
            <person name="Kosarev P."/>
            <person name="Mahmoud A."/>
            <person name="Hajiyev E."/>
            <person name="Babayeva S."/>
            <person name="Izzatullayeva V."/>
            <person name="Mammadov A."/>
            <person name="Mammadov A."/>
            <person name="Sharifova S."/>
            <person name="Ojaghi J."/>
            <person name="Eynullazada K."/>
            <person name="Bayramov B."/>
            <person name="Abdulazimova A."/>
            <person name="Shahmuradov I."/>
        </authorList>
    </citation>
    <scope>NUCLEOTIDE SEQUENCE [LARGE SCALE GENOMIC DNA]</scope>
    <source>
        <strain evidence="3">cv. AG2017</strain>
        <tissue evidence="2">Leaf</tissue>
    </source>
</reference>
<name>A0A2I0K724_PUNGR</name>
<sequence>MALLKGTLAVEDLRDDCGAWLFGFAQHVGITCSFSAELWAVRTGLQLAWDLGHRKVILEVDSAAVVHLLQTMQDSASTNGALLQDIRSLLDWYWSVMMTRTLREGNLCMSGPVG</sequence>
<dbReference type="PANTHER" id="PTHR47723:SF19">
    <property type="entry name" value="POLYNUCLEOTIDYL TRANSFERASE, RIBONUCLEASE H-LIKE SUPERFAMILY PROTEIN"/>
    <property type="match status" value="1"/>
</dbReference>
<dbReference type="InterPro" id="IPR036397">
    <property type="entry name" value="RNaseH_sf"/>
</dbReference>
<dbReference type="PANTHER" id="PTHR47723">
    <property type="entry name" value="OS05G0353850 PROTEIN"/>
    <property type="match status" value="1"/>
</dbReference>
<dbReference type="InterPro" id="IPR044730">
    <property type="entry name" value="RNase_H-like_dom_plant"/>
</dbReference>
<dbReference type="Pfam" id="PF13456">
    <property type="entry name" value="RVT_3"/>
    <property type="match status" value="1"/>
</dbReference>
<dbReference type="AlphaFoldDB" id="A0A2I0K724"/>
<gene>
    <name evidence="2" type="ORF">CRG98_015215</name>
</gene>
<accession>A0A2I0K724</accession>
<proteinExistence type="predicted"/>
<feature type="domain" description="RNase H type-1" evidence="1">
    <location>
        <begin position="13"/>
        <end position="107"/>
    </location>
</feature>
<evidence type="ECO:0000313" key="3">
    <source>
        <dbReference type="Proteomes" id="UP000233551"/>
    </source>
</evidence>
<dbReference type="GO" id="GO:0004523">
    <property type="term" value="F:RNA-DNA hybrid ribonuclease activity"/>
    <property type="evidence" value="ECO:0007669"/>
    <property type="project" value="InterPro"/>
</dbReference>
<dbReference type="Proteomes" id="UP000233551">
    <property type="component" value="Unassembled WGS sequence"/>
</dbReference>
<dbReference type="SUPFAM" id="SSF53098">
    <property type="entry name" value="Ribonuclease H-like"/>
    <property type="match status" value="1"/>
</dbReference>
<dbReference type="Gene3D" id="3.30.420.10">
    <property type="entry name" value="Ribonuclease H-like superfamily/Ribonuclease H"/>
    <property type="match status" value="1"/>
</dbReference>
<dbReference type="InterPro" id="IPR012337">
    <property type="entry name" value="RNaseH-like_sf"/>
</dbReference>